<dbReference type="CDD" id="cd16913">
    <property type="entry name" value="YkuD_like"/>
    <property type="match status" value="1"/>
</dbReference>
<dbReference type="PANTHER" id="PTHR30582">
    <property type="entry name" value="L,D-TRANSPEPTIDASE"/>
    <property type="match status" value="1"/>
</dbReference>
<comment type="similarity">
    <text evidence="2">Belongs to the YkuD family.</text>
</comment>
<organism evidence="11 12">
    <name type="scientific">Aneurinibacillus migulanus</name>
    <name type="common">Bacillus migulanus</name>
    <dbReference type="NCBI Taxonomy" id="47500"/>
    <lineage>
        <taxon>Bacteria</taxon>
        <taxon>Bacillati</taxon>
        <taxon>Bacillota</taxon>
        <taxon>Bacilli</taxon>
        <taxon>Bacillales</taxon>
        <taxon>Paenibacillaceae</taxon>
        <taxon>Aneurinibacillus group</taxon>
        <taxon>Aneurinibacillus</taxon>
    </lineage>
</organism>
<evidence type="ECO:0000256" key="3">
    <source>
        <dbReference type="ARBA" id="ARBA00022676"/>
    </source>
</evidence>
<dbReference type="OrthoDB" id="9787225at2"/>
<evidence type="ECO:0000313" key="12">
    <source>
        <dbReference type="Proteomes" id="UP000182836"/>
    </source>
</evidence>
<dbReference type="GO" id="GO:0008360">
    <property type="term" value="P:regulation of cell shape"/>
    <property type="evidence" value="ECO:0007669"/>
    <property type="project" value="UniProtKB-UniRule"/>
</dbReference>
<keyword evidence="5" id="KW-0378">Hydrolase</keyword>
<evidence type="ECO:0000256" key="9">
    <source>
        <dbReference type="PROSITE-ProRule" id="PRU01373"/>
    </source>
</evidence>
<dbReference type="Proteomes" id="UP000182836">
    <property type="component" value="Unassembled WGS sequence"/>
</dbReference>
<keyword evidence="6 9" id="KW-0133">Cell shape</keyword>
<name>A0A1G8LYT9_ANEMI</name>
<dbReference type="PROSITE" id="PS52029">
    <property type="entry name" value="LD_TPASE"/>
    <property type="match status" value="1"/>
</dbReference>
<evidence type="ECO:0000259" key="10">
    <source>
        <dbReference type="PROSITE" id="PS52029"/>
    </source>
</evidence>
<evidence type="ECO:0000256" key="5">
    <source>
        <dbReference type="ARBA" id="ARBA00022801"/>
    </source>
</evidence>
<dbReference type="UniPathway" id="UPA00219"/>
<dbReference type="PANTHER" id="PTHR30582:SF24">
    <property type="entry name" value="L,D-TRANSPEPTIDASE ERFK_SRFK-RELATED"/>
    <property type="match status" value="1"/>
</dbReference>
<feature type="domain" description="L,D-TPase catalytic" evidence="10">
    <location>
        <begin position="225"/>
        <end position="335"/>
    </location>
</feature>
<dbReference type="EMBL" id="FNED01000005">
    <property type="protein sequence ID" value="SDI60828.1"/>
    <property type="molecule type" value="Genomic_DNA"/>
</dbReference>
<dbReference type="GO" id="GO:0018104">
    <property type="term" value="P:peptidoglycan-protein cross-linking"/>
    <property type="evidence" value="ECO:0007669"/>
    <property type="project" value="TreeGrafter"/>
</dbReference>
<dbReference type="Pfam" id="PF03734">
    <property type="entry name" value="YkuD"/>
    <property type="match status" value="1"/>
</dbReference>
<comment type="pathway">
    <text evidence="1 9">Cell wall biogenesis; peptidoglycan biosynthesis.</text>
</comment>
<dbReference type="RefSeq" id="WP_052811706.1">
    <property type="nucleotide sequence ID" value="NZ_BJOA01000073.1"/>
</dbReference>
<dbReference type="GO" id="GO:0016757">
    <property type="term" value="F:glycosyltransferase activity"/>
    <property type="evidence" value="ECO:0007669"/>
    <property type="project" value="UniProtKB-KW"/>
</dbReference>
<dbReference type="GeneID" id="42303615"/>
<gene>
    <name evidence="11" type="ORF">SAMN04487909_105274</name>
</gene>
<sequence length="369" mass="42093">MRYMIRILSILMVFFYFQLFPQQKAEAPPHQREPFYEVIGVPINQTQEQLREQLRRYIKWRAYPEGKEPIIVGVPQVPYIPTYIPLPFYQPDSLSYIAYRNGDMTFFDPNCVCDDNVEVSRIKKQIALQRAGVEKLLIVRSALYHYYLEHKKLPETLEGLTGPYPSNYLSQNPFSQLVHSGTSLALENTGIIYQPERLRSEQVWKSMGEVLRIGGMAEPSIAIEPLEITVYESSFLMLVTSGPYPVRSYEVGLGAEQRTPTGVYSIKRKINQPVSQSGVYGTRGLVLSITDYAIHGTNMPSSIGRAVSKGCIRLHNNQVEELFSMVSLGTKVTITNDAPSNYRQPNASPFYLKARKDEETPGIVYHWKH</sequence>
<protein>
    <submittedName>
        <fullName evidence="11">L,D-transpeptidase catalytic domain</fullName>
    </submittedName>
</protein>
<proteinExistence type="inferred from homology"/>
<keyword evidence="7 9" id="KW-0573">Peptidoglycan synthesis</keyword>
<keyword evidence="3" id="KW-0328">Glycosyltransferase</keyword>
<dbReference type="SUPFAM" id="SSF141523">
    <property type="entry name" value="L,D-transpeptidase catalytic domain-like"/>
    <property type="match status" value="1"/>
</dbReference>
<dbReference type="Gene3D" id="2.40.440.10">
    <property type="entry name" value="L,D-transpeptidase catalytic domain-like"/>
    <property type="match status" value="1"/>
</dbReference>
<feature type="active site" description="Proton donor/acceptor" evidence="9">
    <location>
        <position position="295"/>
    </location>
</feature>
<accession>A0A1G8LYT9</accession>
<dbReference type="InterPro" id="IPR050979">
    <property type="entry name" value="LD-transpeptidase"/>
</dbReference>
<dbReference type="GO" id="GO:0071972">
    <property type="term" value="F:peptidoglycan L,D-transpeptidase activity"/>
    <property type="evidence" value="ECO:0007669"/>
    <property type="project" value="TreeGrafter"/>
</dbReference>
<evidence type="ECO:0000256" key="4">
    <source>
        <dbReference type="ARBA" id="ARBA00022679"/>
    </source>
</evidence>
<feature type="active site" description="Nucleophile" evidence="9">
    <location>
        <position position="311"/>
    </location>
</feature>
<dbReference type="InterPro" id="IPR038063">
    <property type="entry name" value="Transpep_catalytic_dom"/>
</dbReference>
<reference evidence="11 12" key="1">
    <citation type="submission" date="2016-10" db="EMBL/GenBank/DDBJ databases">
        <authorList>
            <person name="de Groot N.N."/>
        </authorList>
    </citation>
    <scope>NUCLEOTIDE SEQUENCE [LARGE SCALE GENOMIC DNA]</scope>
    <source>
        <strain evidence="11 12">DSM 2895</strain>
    </source>
</reference>
<evidence type="ECO:0000256" key="7">
    <source>
        <dbReference type="ARBA" id="ARBA00022984"/>
    </source>
</evidence>
<keyword evidence="4" id="KW-0808">Transferase</keyword>
<evidence type="ECO:0000313" key="11">
    <source>
        <dbReference type="EMBL" id="SDI60828.1"/>
    </source>
</evidence>
<evidence type="ECO:0000256" key="1">
    <source>
        <dbReference type="ARBA" id="ARBA00004752"/>
    </source>
</evidence>
<dbReference type="GO" id="GO:0005576">
    <property type="term" value="C:extracellular region"/>
    <property type="evidence" value="ECO:0007669"/>
    <property type="project" value="TreeGrafter"/>
</dbReference>
<evidence type="ECO:0000256" key="6">
    <source>
        <dbReference type="ARBA" id="ARBA00022960"/>
    </source>
</evidence>
<keyword evidence="8 9" id="KW-0961">Cell wall biogenesis/degradation</keyword>
<dbReference type="GO" id="GO:0071555">
    <property type="term" value="P:cell wall organization"/>
    <property type="evidence" value="ECO:0007669"/>
    <property type="project" value="UniProtKB-UniRule"/>
</dbReference>
<evidence type="ECO:0000256" key="2">
    <source>
        <dbReference type="ARBA" id="ARBA00005992"/>
    </source>
</evidence>
<evidence type="ECO:0000256" key="8">
    <source>
        <dbReference type="ARBA" id="ARBA00023316"/>
    </source>
</evidence>
<dbReference type="AlphaFoldDB" id="A0A1G8LYT9"/>
<dbReference type="InterPro" id="IPR005490">
    <property type="entry name" value="LD_TPept_cat_dom"/>
</dbReference>